<dbReference type="EMBL" id="FRBC01000027">
    <property type="protein sequence ID" value="SHK95513.1"/>
    <property type="molecule type" value="Genomic_DNA"/>
</dbReference>
<protein>
    <recommendedName>
        <fullName evidence="3">Trypsin-like peptidase domain-containing protein</fullName>
    </recommendedName>
</protein>
<name>A0A1M6WP19_SELRU</name>
<dbReference type="RefSeq" id="WP_073091805.1">
    <property type="nucleotide sequence ID" value="NZ_FRBC01000027.1"/>
</dbReference>
<dbReference type="InterPro" id="IPR043504">
    <property type="entry name" value="Peptidase_S1_PA_chymotrypsin"/>
</dbReference>
<dbReference type="AlphaFoldDB" id="A0A1M6WP19"/>
<dbReference type="OrthoDB" id="9766361at2"/>
<dbReference type="InterPro" id="IPR009003">
    <property type="entry name" value="Peptidase_S1_PA"/>
</dbReference>
<dbReference type="Pfam" id="PF13365">
    <property type="entry name" value="Trypsin_2"/>
    <property type="match status" value="1"/>
</dbReference>
<dbReference type="SUPFAM" id="SSF50494">
    <property type="entry name" value="Trypsin-like serine proteases"/>
    <property type="match status" value="1"/>
</dbReference>
<evidence type="ECO:0008006" key="3">
    <source>
        <dbReference type="Google" id="ProtNLM"/>
    </source>
</evidence>
<proteinExistence type="predicted"/>
<dbReference type="Gene3D" id="2.40.10.10">
    <property type="entry name" value="Trypsin-like serine proteases"/>
    <property type="match status" value="2"/>
</dbReference>
<sequence>MTKADELLLTTVKLDVITNQERHRAGTAFFYTFDLKGRKAMVLVSNRHVLEDAHIVNCYIALDLESDEVQTACWTMFLQKDNIITHPDSKVDLAIVPIGGSMDEHAQIGINYDYRSFDKETMPTTDELREISVMHNIVMVGYPNGQIDVVNNTPLCRHGITATPPAKKFNGERAFLVDIGCAPGSSGSPIIAYDSIWRELPNGQLTKVDQARLIGIFCAGNTSKVQGITIPKDGEEPQKVNAYIPYGIGKAISAQCLNDFVPLLESRCK</sequence>
<dbReference type="Proteomes" id="UP000184263">
    <property type="component" value="Unassembled WGS sequence"/>
</dbReference>
<reference evidence="1 2" key="1">
    <citation type="submission" date="2016-11" db="EMBL/GenBank/DDBJ databases">
        <authorList>
            <person name="Jaros S."/>
            <person name="Januszkiewicz K."/>
            <person name="Wedrychowicz H."/>
        </authorList>
    </citation>
    <scope>NUCLEOTIDE SEQUENCE [LARGE SCALE GENOMIC DNA]</scope>
    <source>
        <strain evidence="1 2">HD4</strain>
    </source>
</reference>
<accession>A0A1M6WP19</accession>
<evidence type="ECO:0000313" key="2">
    <source>
        <dbReference type="Proteomes" id="UP000184263"/>
    </source>
</evidence>
<evidence type="ECO:0000313" key="1">
    <source>
        <dbReference type="EMBL" id="SHK95513.1"/>
    </source>
</evidence>
<organism evidence="1 2">
    <name type="scientific">Selenomonas ruminantium</name>
    <dbReference type="NCBI Taxonomy" id="971"/>
    <lineage>
        <taxon>Bacteria</taxon>
        <taxon>Bacillati</taxon>
        <taxon>Bacillota</taxon>
        <taxon>Negativicutes</taxon>
        <taxon>Selenomonadales</taxon>
        <taxon>Selenomonadaceae</taxon>
        <taxon>Selenomonas</taxon>
    </lineage>
</organism>
<gene>
    <name evidence="1" type="ORF">SAMN05216582_1278</name>
</gene>